<dbReference type="Proteomes" id="UP000305131">
    <property type="component" value="Unassembled WGS sequence"/>
</dbReference>
<name>A0A6C1KFP6_XANAU</name>
<organism evidence="1 2">
    <name type="scientific">Xanthobacter autotrophicus</name>
    <dbReference type="NCBI Taxonomy" id="280"/>
    <lineage>
        <taxon>Bacteria</taxon>
        <taxon>Pseudomonadati</taxon>
        <taxon>Pseudomonadota</taxon>
        <taxon>Alphaproteobacteria</taxon>
        <taxon>Hyphomicrobiales</taxon>
        <taxon>Xanthobacteraceae</taxon>
        <taxon>Xanthobacter</taxon>
    </lineage>
</organism>
<protein>
    <submittedName>
        <fullName evidence="1">Uncharacterized protein</fullName>
    </submittedName>
</protein>
<comment type="caution">
    <text evidence="1">The sequence shown here is derived from an EMBL/GenBank/DDBJ whole genome shotgun (WGS) entry which is preliminary data.</text>
</comment>
<accession>A0A6C1KFP6</accession>
<gene>
    <name evidence="1" type="ORF">FBQ73_10315</name>
</gene>
<dbReference type="EMBL" id="VAUP01000022">
    <property type="protein sequence ID" value="TLX43035.1"/>
    <property type="molecule type" value="Genomic_DNA"/>
</dbReference>
<reference evidence="1 2" key="1">
    <citation type="submission" date="2019-05" db="EMBL/GenBank/DDBJ databases">
        <authorList>
            <person name="Zhou X."/>
        </authorList>
    </citation>
    <scope>NUCLEOTIDE SEQUENCE [LARGE SCALE GENOMIC DNA]</scope>
    <source>
        <strain evidence="1 2">DSM 432</strain>
    </source>
</reference>
<evidence type="ECO:0000313" key="1">
    <source>
        <dbReference type="EMBL" id="TLX43035.1"/>
    </source>
</evidence>
<dbReference type="AlphaFoldDB" id="A0A6C1KFP6"/>
<proteinExistence type="predicted"/>
<evidence type="ECO:0000313" key="2">
    <source>
        <dbReference type="Proteomes" id="UP000305131"/>
    </source>
</evidence>
<sequence length="514" mass="54804">MTALHTFVRRRDDGSCEHVDPDLPQDWRIRVAVVPLAARLGGTARKVEWTEAEILWPTEPTSWFACDLALLKLKDSPFKVAPLAVAATDVDEMALPARFIGFPLAQDAAADQASAGAAENMPVPIDPDLHFLTELALFSGELTLRDKVENRRILTVAEGGDTPPGISGSVVLRIERPHPPSIVGVVSATSSPSYAQLMENLGRDHRSLAVALLGAALEDHADLGGILREHGIAPAAHAKALAPPALIDHAALIDRKETCEGIASSIAGGGPPPGPAAPRAILTVGYVGEDDPYRALRTIASKLPGALKDVTRRGAPVPTAHVEAKPLVMRMPPGRLSRSDINGLLSHLEGGLGSGPGSVVVPIIVSGEIAGPQDASACLRETAALLQELAAFTAPLVLLLFLERGAQATRGAVIHDRLRAGAADSLENALRSLDFMGDLEWIDEHAIADWGATLLQVPDIERWSHLVAPRIDELRDRVYRLYANCPEGARAYPRLRRVLELIAEIQTSTVGTRP</sequence>